<gene>
    <name evidence="1" type="ORF">CWM47_29885</name>
</gene>
<name>A0A2K8Z742_9BACT</name>
<accession>A0A2K8Z742</accession>
<dbReference type="RefSeq" id="WP_100992238.1">
    <property type="nucleotide sequence ID" value="NZ_CP025096.1"/>
</dbReference>
<dbReference type="Proteomes" id="UP000232883">
    <property type="component" value="Chromosome"/>
</dbReference>
<evidence type="ECO:0000313" key="2">
    <source>
        <dbReference type="Proteomes" id="UP000232883"/>
    </source>
</evidence>
<dbReference type="OrthoDB" id="958801at2"/>
<reference evidence="1 2" key="1">
    <citation type="submission" date="2017-11" db="EMBL/GenBank/DDBJ databases">
        <title>Taxonomic description and genome sequences of Spirosoma HA7 sp. nov., isolated from pollen microhabitat of Corylus avellana.</title>
        <authorList>
            <person name="Ambika Manirajan B."/>
            <person name="Suarez C."/>
            <person name="Ratering S."/>
            <person name="Geissler-Plaum R."/>
            <person name="Cardinale M."/>
            <person name="Sylvia S."/>
        </authorList>
    </citation>
    <scope>NUCLEOTIDE SEQUENCE [LARGE SCALE GENOMIC DNA]</scope>
    <source>
        <strain evidence="1 2">HA7</strain>
    </source>
</reference>
<dbReference type="PROSITE" id="PS51257">
    <property type="entry name" value="PROKAR_LIPOPROTEIN"/>
    <property type="match status" value="1"/>
</dbReference>
<protein>
    <submittedName>
        <fullName evidence="1">Transposase</fullName>
    </submittedName>
</protein>
<sequence length="206" mass="22230">MRTNLNLLWAGLLPALLFTGCGGKKEEEKKDEESVSVMGAASAMKEMAAQAEEMQKKGPVSTVDFRSLKELLPADADGLTRKEATGEKNGAAGFSISTATGKYGNTDDTETIEMSIVDGGGSAMMMGLAAWSMMEVDKETENGYEKTSTIGDNKSYEKYDNKEKDGEIAMLINKRFLVTVKGRGVSMDKMKAALNDVDLDKLGDLK</sequence>
<dbReference type="AlphaFoldDB" id="A0A2K8Z742"/>
<keyword evidence="2" id="KW-1185">Reference proteome</keyword>
<organism evidence="1 2">
    <name type="scientific">Spirosoma pollinicola</name>
    <dbReference type="NCBI Taxonomy" id="2057025"/>
    <lineage>
        <taxon>Bacteria</taxon>
        <taxon>Pseudomonadati</taxon>
        <taxon>Bacteroidota</taxon>
        <taxon>Cytophagia</taxon>
        <taxon>Cytophagales</taxon>
        <taxon>Cytophagaceae</taxon>
        <taxon>Spirosoma</taxon>
    </lineage>
</organism>
<dbReference type="KEGG" id="spir:CWM47_29885"/>
<proteinExistence type="predicted"/>
<dbReference type="EMBL" id="CP025096">
    <property type="protein sequence ID" value="AUD05685.1"/>
    <property type="molecule type" value="Genomic_DNA"/>
</dbReference>
<evidence type="ECO:0000313" key="1">
    <source>
        <dbReference type="EMBL" id="AUD05685.1"/>
    </source>
</evidence>